<dbReference type="AlphaFoldDB" id="A0A9W7GB25"/>
<feature type="transmembrane region" description="Helical" evidence="6">
    <location>
        <begin position="313"/>
        <end position="336"/>
    </location>
</feature>
<feature type="transmembrane region" description="Helical" evidence="6">
    <location>
        <begin position="82"/>
        <end position="102"/>
    </location>
</feature>
<gene>
    <name evidence="7" type="ORF">TrCOL_g5406</name>
</gene>
<evidence type="ECO:0000256" key="2">
    <source>
        <dbReference type="ARBA" id="ARBA00022692"/>
    </source>
</evidence>
<sequence>MESLSMGSLVLAAFIAGVAGVLIGAIGVGGVILVPLLIHAPSLNIPPHEAIVSCMFSYIFVSISGMFAYSRHASINWDECAFLLYSATPAAFAAAASLNLFSEWLLKMILYSVMLISSVFSLRTLIYASRETHVQVPMSDGDVEERQSFDSGFRNNNSSPLDSPPALAASEDIGMETEEILIDLEGPATVDPLTGCPLEVDKAVTTTTKESNAAVENVTKYKMWALGATTGFLSPLTGTSGPVVFLPLALTVNCPILNALGAAQAVQLPIASAATLTFVLTSKVNVALGLALAVGSTPCVILGSSLAHRIKKFHLQVIVTTVLIVASVVLFGVFLFG</sequence>
<dbReference type="EMBL" id="BRYA01000123">
    <property type="protein sequence ID" value="GMI40230.1"/>
    <property type="molecule type" value="Genomic_DNA"/>
</dbReference>
<comment type="subcellular location">
    <subcellularLocation>
        <location evidence="1">Membrane</location>
        <topology evidence="1">Multi-pass membrane protein</topology>
    </subcellularLocation>
</comment>
<comment type="caution">
    <text evidence="7">The sequence shown here is derived from an EMBL/GenBank/DDBJ whole genome shotgun (WGS) entry which is preliminary data.</text>
</comment>
<feature type="transmembrane region" description="Helical" evidence="6">
    <location>
        <begin position="50"/>
        <end position="70"/>
    </location>
</feature>
<accession>A0A9W7GB25</accession>
<feature type="compositionally biased region" description="Polar residues" evidence="5">
    <location>
        <begin position="149"/>
        <end position="161"/>
    </location>
</feature>
<evidence type="ECO:0000256" key="4">
    <source>
        <dbReference type="ARBA" id="ARBA00023136"/>
    </source>
</evidence>
<reference evidence="8" key="1">
    <citation type="journal article" date="2023" name="Commun. Biol.">
        <title>Genome analysis of Parmales, the sister group of diatoms, reveals the evolutionary specialization of diatoms from phago-mixotrophs to photoautotrophs.</title>
        <authorList>
            <person name="Ban H."/>
            <person name="Sato S."/>
            <person name="Yoshikawa S."/>
            <person name="Yamada K."/>
            <person name="Nakamura Y."/>
            <person name="Ichinomiya M."/>
            <person name="Sato N."/>
            <person name="Blanc-Mathieu R."/>
            <person name="Endo H."/>
            <person name="Kuwata A."/>
            <person name="Ogata H."/>
        </authorList>
    </citation>
    <scope>NUCLEOTIDE SEQUENCE [LARGE SCALE GENOMIC DNA]</scope>
</reference>
<evidence type="ECO:0000256" key="5">
    <source>
        <dbReference type="SAM" id="MobiDB-lite"/>
    </source>
</evidence>
<dbReference type="InterPro" id="IPR051598">
    <property type="entry name" value="TSUP/Inactive_protease-like"/>
</dbReference>
<name>A0A9W7GB25_9STRA</name>
<dbReference type="Pfam" id="PF01925">
    <property type="entry name" value="TauE"/>
    <property type="match status" value="1"/>
</dbReference>
<keyword evidence="8" id="KW-1185">Reference proteome</keyword>
<protein>
    <recommendedName>
        <fullName evidence="9">Membrane transporter protein</fullName>
    </recommendedName>
</protein>
<feature type="region of interest" description="Disordered" evidence="5">
    <location>
        <begin position="138"/>
        <end position="164"/>
    </location>
</feature>
<dbReference type="OrthoDB" id="195752at2759"/>
<dbReference type="PANTHER" id="PTHR43701:SF5">
    <property type="entry name" value="MEMBRANE TRANSPORTER PROTEIN-RELATED"/>
    <property type="match status" value="1"/>
</dbReference>
<keyword evidence="2 6" id="KW-0812">Transmembrane</keyword>
<organism evidence="7 8">
    <name type="scientific">Triparma columacea</name>
    <dbReference type="NCBI Taxonomy" id="722753"/>
    <lineage>
        <taxon>Eukaryota</taxon>
        <taxon>Sar</taxon>
        <taxon>Stramenopiles</taxon>
        <taxon>Ochrophyta</taxon>
        <taxon>Bolidophyceae</taxon>
        <taxon>Parmales</taxon>
        <taxon>Triparmaceae</taxon>
        <taxon>Triparma</taxon>
    </lineage>
</organism>
<dbReference type="Proteomes" id="UP001165065">
    <property type="component" value="Unassembled WGS sequence"/>
</dbReference>
<keyword evidence="3 6" id="KW-1133">Transmembrane helix</keyword>
<dbReference type="PANTHER" id="PTHR43701">
    <property type="entry name" value="MEMBRANE TRANSPORTER PROTEIN MJ0441-RELATED"/>
    <property type="match status" value="1"/>
</dbReference>
<feature type="transmembrane region" description="Helical" evidence="6">
    <location>
        <begin position="286"/>
        <end position="307"/>
    </location>
</feature>
<evidence type="ECO:0000256" key="3">
    <source>
        <dbReference type="ARBA" id="ARBA00022989"/>
    </source>
</evidence>
<evidence type="ECO:0008006" key="9">
    <source>
        <dbReference type="Google" id="ProtNLM"/>
    </source>
</evidence>
<feature type="transmembrane region" description="Helical" evidence="6">
    <location>
        <begin position="9"/>
        <end position="38"/>
    </location>
</feature>
<evidence type="ECO:0000256" key="6">
    <source>
        <dbReference type="SAM" id="Phobius"/>
    </source>
</evidence>
<keyword evidence="4 6" id="KW-0472">Membrane</keyword>
<evidence type="ECO:0000256" key="1">
    <source>
        <dbReference type="ARBA" id="ARBA00004141"/>
    </source>
</evidence>
<proteinExistence type="predicted"/>
<dbReference type="GO" id="GO:0016020">
    <property type="term" value="C:membrane"/>
    <property type="evidence" value="ECO:0007669"/>
    <property type="project" value="UniProtKB-SubCell"/>
</dbReference>
<evidence type="ECO:0000313" key="7">
    <source>
        <dbReference type="EMBL" id="GMI40230.1"/>
    </source>
</evidence>
<dbReference type="InterPro" id="IPR002781">
    <property type="entry name" value="TM_pro_TauE-like"/>
</dbReference>
<feature type="transmembrane region" description="Helical" evidence="6">
    <location>
        <begin position="108"/>
        <end position="128"/>
    </location>
</feature>
<evidence type="ECO:0000313" key="8">
    <source>
        <dbReference type="Proteomes" id="UP001165065"/>
    </source>
</evidence>